<keyword evidence="3 7" id="KW-0812">Transmembrane</keyword>
<dbReference type="GO" id="GO:0005783">
    <property type="term" value="C:endoplasmic reticulum"/>
    <property type="evidence" value="ECO:0007669"/>
    <property type="project" value="TreeGrafter"/>
</dbReference>
<sequence>MQAEKEQTPQVKTNTTANGTSSTEKQGLDFKSLHFGWFVGHALVVLNTIIFAISNLVFHPLGFFYRLAYLGVIASYGIVLWNAYKPLTNNESYFKLMLLDENFQYLIVGVFFLFSRRVAVTLIPFFIYSVFHVLDFVDADLIPQLAPHQTKIQSSIKNIVSKYYDTAMVLVAKIEVCGVMTRLVLGLFVFRSSVLSILVYAQFLRMRYYMSEHTRAFLTELGTKIDNALTPPTAHPKIPPAVINAYATAKEKLTMGSKPAPATTAKKQL</sequence>
<protein>
    <recommendedName>
        <fullName evidence="10">Endoplasmic reticulum protein</fullName>
    </recommendedName>
</protein>
<keyword evidence="4 7" id="KW-1133">Transmembrane helix</keyword>
<dbReference type="STRING" id="1220926.S2JM75"/>
<feature type="transmembrane region" description="Helical" evidence="7">
    <location>
        <begin position="183"/>
        <end position="201"/>
    </location>
</feature>
<evidence type="ECO:0000256" key="5">
    <source>
        <dbReference type="ARBA" id="ARBA00023136"/>
    </source>
</evidence>
<feature type="transmembrane region" description="Helical" evidence="7">
    <location>
        <begin position="105"/>
        <end position="131"/>
    </location>
</feature>
<dbReference type="PANTHER" id="PTHR12703:SF4">
    <property type="entry name" value="TRANSMEMBRANE PROTEIN 33"/>
    <property type="match status" value="1"/>
</dbReference>
<name>S2JM75_MUCC1</name>
<evidence type="ECO:0000256" key="2">
    <source>
        <dbReference type="ARBA" id="ARBA00007322"/>
    </source>
</evidence>
<reference evidence="9" key="1">
    <citation type="submission" date="2013-05" db="EMBL/GenBank/DDBJ databases">
        <title>The Genome sequence of Mucor circinelloides f. circinelloides 1006PhL.</title>
        <authorList>
            <consortium name="The Broad Institute Genomics Platform"/>
            <person name="Cuomo C."/>
            <person name="Earl A."/>
            <person name="Findley K."/>
            <person name="Lee S.C."/>
            <person name="Walker B."/>
            <person name="Young S."/>
            <person name="Zeng Q."/>
            <person name="Gargeya S."/>
            <person name="Fitzgerald M."/>
            <person name="Haas B."/>
            <person name="Abouelleil A."/>
            <person name="Allen A.W."/>
            <person name="Alvarado L."/>
            <person name="Arachchi H.M."/>
            <person name="Berlin A.M."/>
            <person name="Chapman S.B."/>
            <person name="Gainer-Dewar J."/>
            <person name="Goldberg J."/>
            <person name="Griggs A."/>
            <person name="Gujja S."/>
            <person name="Hansen M."/>
            <person name="Howarth C."/>
            <person name="Imamovic A."/>
            <person name="Ireland A."/>
            <person name="Larimer J."/>
            <person name="McCowan C."/>
            <person name="Murphy C."/>
            <person name="Pearson M."/>
            <person name="Poon T.W."/>
            <person name="Priest M."/>
            <person name="Roberts A."/>
            <person name="Saif S."/>
            <person name="Shea T."/>
            <person name="Sisk P."/>
            <person name="Sykes S."/>
            <person name="Wortman J."/>
            <person name="Nusbaum C."/>
            <person name="Birren B."/>
        </authorList>
    </citation>
    <scope>NUCLEOTIDE SEQUENCE [LARGE SCALE GENOMIC DNA]</scope>
    <source>
        <strain evidence="9">1006PhL</strain>
    </source>
</reference>
<dbReference type="FunCoup" id="S2JM75">
    <property type="interactions" value="219"/>
</dbReference>
<comment type="similarity">
    <text evidence="2">Belongs to the PER33/POM33 family.</text>
</comment>
<proteinExistence type="inferred from homology"/>
<evidence type="ECO:0000313" key="9">
    <source>
        <dbReference type="Proteomes" id="UP000014254"/>
    </source>
</evidence>
<dbReference type="GO" id="GO:0071786">
    <property type="term" value="P:endoplasmic reticulum tubular network organization"/>
    <property type="evidence" value="ECO:0007669"/>
    <property type="project" value="TreeGrafter"/>
</dbReference>
<keyword evidence="9" id="KW-1185">Reference proteome</keyword>
<dbReference type="GO" id="GO:0061024">
    <property type="term" value="P:membrane organization"/>
    <property type="evidence" value="ECO:0007669"/>
    <property type="project" value="TreeGrafter"/>
</dbReference>
<evidence type="ECO:0000256" key="7">
    <source>
        <dbReference type="SAM" id="Phobius"/>
    </source>
</evidence>
<dbReference type="AlphaFoldDB" id="S2JM75"/>
<feature type="transmembrane region" description="Helical" evidence="7">
    <location>
        <begin position="35"/>
        <end position="57"/>
    </location>
</feature>
<evidence type="ECO:0000256" key="6">
    <source>
        <dbReference type="SAM" id="MobiDB-lite"/>
    </source>
</evidence>
<dbReference type="PANTHER" id="PTHR12703">
    <property type="entry name" value="TRANSMEMBRANE PROTEIN 33"/>
    <property type="match status" value="1"/>
</dbReference>
<dbReference type="InterPro" id="IPR051645">
    <property type="entry name" value="PER33/POM33_regulator"/>
</dbReference>
<dbReference type="Proteomes" id="UP000014254">
    <property type="component" value="Unassembled WGS sequence"/>
</dbReference>
<feature type="region of interest" description="Disordered" evidence="6">
    <location>
        <begin position="1"/>
        <end position="24"/>
    </location>
</feature>
<evidence type="ECO:0000256" key="3">
    <source>
        <dbReference type="ARBA" id="ARBA00022692"/>
    </source>
</evidence>
<dbReference type="EMBL" id="KE124063">
    <property type="protein sequence ID" value="EPB83663.1"/>
    <property type="molecule type" value="Genomic_DNA"/>
</dbReference>
<evidence type="ECO:0000256" key="1">
    <source>
        <dbReference type="ARBA" id="ARBA00004141"/>
    </source>
</evidence>
<dbReference type="eggNOG" id="KOG4002">
    <property type="taxonomic scope" value="Eukaryota"/>
</dbReference>
<comment type="subcellular location">
    <subcellularLocation>
        <location evidence="1">Membrane</location>
        <topology evidence="1">Multi-pass membrane protein</topology>
    </subcellularLocation>
</comment>
<dbReference type="Pfam" id="PF03661">
    <property type="entry name" value="TMEM33_Pom33"/>
    <property type="match status" value="1"/>
</dbReference>
<dbReference type="OrthoDB" id="5581259at2759"/>
<organism evidence="8 9">
    <name type="scientific">Mucor circinelloides f. circinelloides (strain 1006PhL)</name>
    <name type="common">Mucormycosis agent</name>
    <name type="synonym">Calyptromyces circinelloides</name>
    <dbReference type="NCBI Taxonomy" id="1220926"/>
    <lineage>
        <taxon>Eukaryota</taxon>
        <taxon>Fungi</taxon>
        <taxon>Fungi incertae sedis</taxon>
        <taxon>Mucoromycota</taxon>
        <taxon>Mucoromycotina</taxon>
        <taxon>Mucoromycetes</taxon>
        <taxon>Mucorales</taxon>
        <taxon>Mucorineae</taxon>
        <taxon>Mucoraceae</taxon>
        <taxon>Mucor</taxon>
    </lineage>
</organism>
<dbReference type="InParanoid" id="S2JM75"/>
<dbReference type="OMA" id="YAHFLRM"/>
<dbReference type="GO" id="GO:0016020">
    <property type="term" value="C:membrane"/>
    <property type="evidence" value="ECO:0007669"/>
    <property type="project" value="UniProtKB-SubCell"/>
</dbReference>
<gene>
    <name evidence="8" type="ORF">HMPREF1544_09579</name>
</gene>
<feature type="transmembrane region" description="Helical" evidence="7">
    <location>
        <begin position="63"/>
        <end position="84"/>
    </location>
</feature>
<evidence type="ECO:0008006" key="10">
    <source>
        <dbReference type="Google" id="ProtNLM"/>
    </source>
</evidence>
<dbReference type="VEuPathDB" id="FungiDB:HMPREF1544_09579"/>
<accession>S2JM75</accession>
<keyword evidence="5 7" id="KW-0472">Membrane</keyword>
<dbReference type="InterPro" id="IPR005344">
    <property type="entry name" value="TMEM33/Pom33"/>
</dbReference>
<evidence type="ECO:0000313" key="8">
    <source>
        <dbReference type="EMBL" id="EPB83663.1"/>
    </source>
</evidence>
<evidence type="ECO:0000256" key="4">
    <source>
        <dbReference type="ARBA" id="ARBA00022989"/>
    </source>
</evidence>
<feature type="compositionally biased region" description="Polar residues" evidence="6">
    <location>
        <begin position="8"/>
        <end position="24"/>
    </location>
</feature>